<name>A0A2U0SJD0_9SPHN</name>
<dbReference type="GO" id="GO:0042744">
    <property type="term" value="P:hydrogen peroxide catabolic process"/>
    <property type="evidence" value="ECO:0007669"/>
    <property type="project" value="UniProtKB-KW"/>
</dbReference>
<dbReference type="GO" id="GO:0005737">
    <property type="term" value="C:cytoplasm"/>
    <property type="evidence" value="ECO:0007669"/>
    <property type="project" value="TreeGrafter"/>
</dbReference>
<feature type="active site" evidence="12">
    <location>
        <position position="98"/>
    </location>
</feature>
<dbReference type="PANTHER" id="PTHR11465:SF23">
    <property type="entry name" value="CATALASE-2"/>
    <property type="match status" value="1"/>
</dbReference>
<dbReference type="GO" id="GO:0042542">
    <property type="term" value="P:response to hydrogen peroxide"/>
    <property type="evidence" value="ECO:0007669"/>
    <property type="project" value="TreeGrafter"/>
</dbReference>
<evidence type="ECO:0000259" key="17">
    <source>
        <dbReference type="SMART" id="SM01060"/>
    </source>
</evidence>
<dbReference type="InterPro" id="IPR018028">
    <property type="entry name" value="Catalase"/>
</dbReference>
<keyword evidence="11 14" id="KW-0376">Hydrogen peroxide</keyword>
<dbReference type="InterPro" id="IPR002226">
    <property type="entry name" value="Catalase_haem_BS"/>
</dbReference>
<evidence type="ECO:0000313" key="18">
    <source>
        <dbReference type="EMBL" id="PVX31456.1"/>
    </source>
</evidence>
<dbReference type="PANTHER" id="PTHR11465">
    <property type="entry name" value="CATALASE"/>
    <property type="match status" value="1"/>
</dbReference>
<evidence type="ECO:0000256" key="12">
    <source>
        <dbReference type="PIRSR" id="PIRSR038928-1"/>
    </source>
</evidence>
<feature type="active site" evidence="12">
    <location>
        <position position="170"/>
    </location>
</feature>
<comment type="cofactor">
    <cofactor evidence="1 13">
        <name>heme</name>
        <dbReference type="ChEBI" id="CHEBI:30413"/>
    </cofactor>
</comment>
<keyword evidence="16" id="KW-0732">Signal</keyword>
<keyword evidence="19" id="KW-1185">Reference proteome</keyword>
<dbReference type="PRINTS" id="PR00067">
    <property type="entry name" value="CATALASE"/>
</dbReference>
<dbReference type="Pfam" id="PF00199">
    <property type="entry name" value="Catalase"/>
    <property type="match status" value="1"/>
</dbReference>
<dbReference type="PROSITE" id="PS00437">
    <property type="entry name" value="CATALASE_1"/>
    <property type="match status" value="1"/>
</dbReference>
<keyword evidence="7 13" id="KW-0349">Heme</keyword>
<evidence type="ECO:0000313" key="19">
    <source>
        <dbReference type="Proteomes" id="UP000245890"/>
    </source>
</evidence>
<evidence type="ECO:0000256" key="13">
    <source>
        <dbReference type="PIRSR" id="PIRSR038928-2"/>
    </source>
</evidence>
<dbReference type="SMART" id="SM01060">
    <property type="entry name" value="Catalase"/>
    <property type="match status" value="1"/>
</dbReference>
<evidence type="ECO:0000256" key="7">
    <source>
        <dbReference type="ARBA" id="ARBA00022617"/>
    </source>
</evidence>
<dbReference type="CDD" id="cd08154">
    <property type="entry name" value="catalase_clade_1"/>
    <property type="match status" value="1"/>
</dbReference>
<dbReference type="EC" id="1.11.1.6" evidence="4 14"/>
<dbReference type="InterPro" id="IPR011614">
    <property type="entry name" value="Catalase_core"/>
</dbReference>
<organism evidence="18 19">
    <name type="scientific">Sphingomonas pokkalii</name>
    <dbReference type="NCBI Taxonomy" id="2175090"/>
    <lineage>
        <taxon>Bacteria</taxon>
        <taxon>Pseudomonadati</taxon>
        <taxon>Pseudomonadota</taxon>
        <taxon>Alphaproteobacteria</taxon>
        <taxon>Sphingomonadales</taxon>
        <taxon>Sphingomonadaceae</taxon>
        <taxon>Sphingomonas</taxon>
    </lineage>
</organism>
<dbReference type="InterPro" id="IPR024711">
    <property type="entry name" value="Catalase_clade1/3"/>
</dbReference>
<reference evidence="18 19" key="1">
    <citation type="submission" date="2018-05" db="EMBL/GenBank/DDBJ databases">
        <title>Description of Sphingomonas pokkalii sp nov, isolated from the rhizosphere of saline tolerant pokkali rice and its draft genome analysis.</title>
        <authorList>
            <person name="Menon R."/>
            <person name="Kumari S."/>
            <person name="Rameshkumar N."/>
        </authorList>
    </citation>
    <scope>NUCLEOTIDE SEQUENCE [LARGE SCALE GENOMIC DNA]</scope>
    <source>
        <strain evidence="18 19">L3B27</strain>
    </source>
</reference>
<dbReference type="AlphaFoldDB" id="A0A2U0SJD0"/>
<accession>A0A2U0SJD0</accession>
<dbReference type="SUPFAM" id="SSF56634">
    <property type="entry name" value="Heme-dependent catalase-like"/>
    <property type="match status" value="1"/>
</dbReference>
<comment type="function">
    <text evidence="2">Decomposes hydrogen peroxide into water and oxygen; serves to protect cells from the toxic effects of hydrogen peroxide.</text>
</comment>
<evidence type="ECO:0000256" key="14">
    <source>
        <dbReference type="RuleBase" id="RU000498"/>
    </source>
</evidence>
<keyword evidence="10 13" id="KW-0408">Iron</keyword>
<dbReference type="EMBL" id="QENQ01000001">
    <property type="protein sequence ID" value="PVX31456.1"/>
    <property type="molecule type" value="Genomic_DNA"/>
</dbReference>
<comment type="similarity">
    <text evidence="3 14">Belongs to the catalase family.</text>
</comment>
<proteinExistence type="inferred from homology"/>
<dbReference type="GO" id="GO:0020037">
    <property type="term" value="F:heme binding"/>
    <property type="evidence" value="ECO:0007669"/>
    <property type="project" value="InterPro"/>
</dbReference>
<evidence type="ECO:0000256" key="15">
    <source>
        <dbReference type="SAM" id="MobiDB-lite"/>
    </source>
</evidence>
<sequence>MAALLGGALLPAAALAQTETQAAARITTAPPAPARPDTPLPAQTGAAPVLTRDNGAPIGDNRNSKAAGDLGPVLLEDSHLIEKLARFDRERVPERVVHARGAGAHGVFRATADIADLTKASLFQPGKETPVFVRFSSVVHGKDSPEWLRDPRGFATKFYTDQGNWDLVGNNLPIFFIRDAMQFPDMVHSLKPDPVTNRQDPNRFFDFFSATPESTNMLTQLYSNLGTPASYRTMDGNGVHAFKLVNAKGETVFAKFRWISRQGIRTLTAAQAGAQAFDYQTHDLYTEIAQGNYPSWDLMVQVMRPEDFAKLDYNPFDDTKEWLGVPFRKIGEMTLNKVPDNFFEWTEQSAFAPSNMVPGIEASPDRMLQGRLFSYADTQRYRIGANALALPVNKPRVTVVNNSQDGQLNASGRASRVNYFPAALAPKTTPAEAGAAPYAVDATVAAKPIAQTNNFAQAGIFYRALPAAEKADLIKNLSGDLGKVVSPRTRTIMVSYFYQADKDYGTRLAKAVNVPLAEVERAVAEYRAAHAEQLAAN</sequence>
<evidence type="ECO:0000256" key="16">
    <source>
        <dbReference type="SAM" id="SignalP"/>
    </source>
</evidence>
<dbReference type="OrthoDB" id="9761719at2"/>
<evidence type="ECO:0000256" key="9">
    <source>
        <dbReference type="ARBA" id="ARBA00023002"/>
    </source>
</evidence>
<feature type="region of interest" description="Disordered" evidence="15">
    <location>
        <begin position="29"/>
        <end position="69"/>
    </location>
</feature>
<feature type="binding site" description="axial binding residue" evidence="13">
    <location>
        <position position="375"/>
    </location>
    <ligand>
        <name>heme</name>
        <dbReference type="ChEBI" id="CHEBI:30413"/>
    </ligand>
    <ligandPart>
        <name>Fe</name>
        <dbReference type="ChEBI" id="CHEBI:18248"/>
    </ligandPart>
</feature>
<keyword evidence="9 14" id="KW-0560">Oxidoreductase</keyword>
<keyword evidence="8 13" id="KW-0479">Metal-binding</keyword>
<evidence type="ECO:0000256" key="6">
    <source>
        <dbReference type="ARBA" id="ARBA00022559"/>
    </source>
</evidence>
<dbReference type="PROSITE" id="PS00438">
    <property type="entry name" value="CATALASE_2"/>
    <property type="match status" value="1"/>
</dbReference>
<evidence type="ECO:0000256" key="2">
    <source>
        <dbReference type="ARBA" id="ARBA00002974"/>
    </source>
</evidence>
<comment type="catalytic activity">
    <reaction evidence="14">
        <text>2 H2O2 = O2 + 2 H2O</text>
        <dbReference type="Rhea" id="RHEA:20309"/>
        <dbReference type="ChEBI" id="CHEBI:15377"/>
        <dbReference type="ChEBI" id="CHEBI:15379"/>
        <dbReference type="ChEBI" id="CHEBI:16240"/>
        <dbReference type="EC" id="1.11.1.6"/>
    </reaction>
</comment>
<evidence type="ECO:0000256" key="8">
    <source>
        <dbReference type="ARBA" id="ARBA00022723"/>
    </source>
</evidence>
<comment type="caution">
    <text evidence="18">The sequence shown here is derived from an EMBL/GenBank/DDBJ whole genome shotgun (WGS) entry which is preliminary data.</text>
</comment>
<dbReference type="GO" id="GO:0046872">
    <property type="term" value="F:metal ion binding"/>
    <property type="evidence" value="ECO:0007669"/>
    <property type="project" value="UniProtKB-KW"/>
</dbReference>
<feature type="domain" description="Catalase core" evidence="17">
    <location>
        <begin position="51"/>
        <end position="428"/>
    </location>
</feature>
<dbReference type="PROSITE" id="PS51402">
    <property type="entry name" value="CATALASE_3"/>
    <property type="match status" value="1"/>
</dbReference>
<keyword evidence="6 14" id="KW-0575">Peroxidase</keyword>
<dbReference type="InterPro" id="IPR020835">
    <property type="entry name" value="Catalase_sf"/>
</dbReference>
<gene>
    <name evidence="18" type="ORF">DD559_10015</name>
</gene>
<evidence type="ECO:0000256" key="5">
    <source>
        <dbReference type="ARBA" id="ARBA00014132"/>
    </source>
</evidence>
<evidence type="ECO:0000256" key="11">
    <source>
        <dbReference type="ARBA" id="ARBA00023324"/>
    </source>
</evidence>
<feature type="signal peptide" evidence="16">
    <location>
        <begin position="1"/>
        <end position="16"/>
    </location>
</feature>
<protein>
    <recommendedName>
        <fullName evidence="5 14">Catalase</fullName>
        <ecNumber evidence="4 14">1.11.1.6</ecNumber>
    </recommendedName>
</protein>
<feature type="compositionally biased region" description="Pro residues" evidence="15">
    <location>
        <begin position="30"/>
        <end position="39"/>
    </location>
</feature>
<evidence type="ECO:0000256" key="3">
    <source>
        <dbReference type="ARBA" id="ARBA00005329"/>
    </source>
</evidence>
<dbReference type="Gene3D" id="2.40.180.10">
    <property type="entry name" value="Catalase core domain"/>
    <property type="match status" value="1"/>
</dbReference>
<evidence type="ECO:0000256" key="1">
    <source>
        <dbReference type="ARBA" id="ARBA00001971"/>
    </source>
</evidence>
<dbReference type="Pfam" id="PF06628">
    <property type="entry name" value="Catalase-rel"/>
    <property type="match status" value="1"/>
</dbReference>
<feature type="chain" id="PRO_5015421525" description="Catalase" evidence="16">
    <location>
        <begin position="17"/>
        <end position="537"/>
    </location>
</feature>
<dbReference type="PIRSF" id="PIRSF038928">
    <property type="entry name" value="Catalase_clade1-3"/>
    <property type="match status" value="1"/>
</dbReference>
<dbReference type="Proteomes" id="UP000245890">
    <property type="component" value="Unassembled WGS sequence"/>
</dbReference>
<evidence type="ECO:0000256" key="10">
    <source>
        <dbReference type="ARBA" id="ARBA00023004"/>
    </source>
</evidence>
<dbReference type="InterPro" id="IPR024708">
    <property type="entry name" value="Catalase_AS"/>
</dbReference>
<dbReference type="GO" id="GO:0004096">
    <property type="term" value="F:catalase activity"/>
    <property type="evidence" value="ECO:0007669"/>
    <property type="project" value="UniProtKB-EC"/>
</dbReference>
<evidence type="ECO:0000256" key="4">
    <source>
        <dbReference type="ARBA" id="ARBA00012314"/>
    </source>
</evidence>
<dbReference type="InterPro" id="IPR010582">
    <property type="entry name" value="Catalase_immune_responsive"/>
</dbReference>